<evidence type="ECO:0000256" key="2">
    <source>
        <dbReference type="ARBA" id="ARBA00007357"/>
    </source>
</evidence>
<accession>A0A3P6TGJ3</accession>
<dbReference type="CDD" id="cd08662">
    <property type="entry name" value="M13"/>
    <property type="match status" value="1"/>
</dbReference>
<evidence type="ECO:0000259" key="8">
    <source>
        <dbReference type="Pfam" id="PF01431"/>
    </source>
</evidence>
<reference evidence="10 11" key="1">
    <citation type="submission" date="2018-08" db="EMBL/GenBank/DDBJ databases">
        <authorList>
            <person name="Laetsch R D."/>
            <person name="Stevens L."/>
            <person name="Kumar S."/>
            <person name="Blaxter L. M."/>
        </authorList>
    </citation>
    <scope>NUCLEOTIDE SEQUENCE [LARGE SCALE GENOMIC DNA]</scope>
</reference>
<sequence length="628" mass="72638">MSKVRCALLESSETVAPECIDMARTLYKACMSVDRFKVVGTEQLIDTFRRIGKWPFLEKDWESYTIDITDMLSSVTQTFGDPILFKIFIDAESKDTTIHGLYIDQANLGLGSGTQYYYLNQKKFRKHLNAYKEYQLDVLKLVLNGANITYDMSQLITDINDVTAFEVEIAKLIVPEAYRRNSSRLYNKRIIADLYALFPQIDWIKFFIYLTPSSVHDIIDNNTSIIIQEIKFMKDLSSLLNVTSRRIIANYIFWRTVDVWSDILGKAFDDIRLKLMRVMSGQQEIMPRWQRCVQRSENLLAQAASALFVRKHFNAEVQREVTDILKNIQEAFRDIVAEIDWMDNSTKNAALKKAAAMIHKIGYHDISMNDTALTEYYKKLNITREDTYFEALRKVAAWDAERNFLRLKKPFDKYEFVQSASTVNAFFTFKMNSLTLPAGFLTPPFFSLNYPKAANYGAIGTVMGHELTHAFDDDGSLYDMHGNLNNWWSKESHKNFRNKAQCFVEQYDSYKVPNTDFNVNGRLTLGENIADNGGIKQSFRAYKKYSERNGPLPGMANFTDEQIFFLSFAQVWCSHQTEEAQIKQVLTNEHSLAMYRVNGPLSNLPEFSKAFNCPPGSFLNPWKRCFVW</sequence>
<evidence type="ECO:0000313" key="11">
    <source>
        <dbReference type="Proteomes" id="UP000277928"/>
    </source>
</evidence>
<dbReference type="GO" id="GO:0016485">
    <property type="term" value="P:protein processing"/>
    <property type="evidence" value="ECO:0007669"/>
    <property type="project" value="TreeGrafter"/>
</dbReference>
<proteinExistence type="inferred from homology"/>
<evidence type="ECO:0000313" key="10">
    <source>
        <dbReference type="EMBL" id="VDK82469.1"/>
    </source>
</evidence>
<dbReference type="InterPro" id="IPR000718">
    <property type="entry name" value="Peptidase_M13"/>
</dbReference>
<dbReference type="Gene3D" id="1.10.1380.10">
    <property type="entry name" value="Neutral endopeptidase , domain2"/>
    <property type="match status" value="1"/>
</dbReference>
<evidence type="ECO:0000256" key="1">
    <source>
        <dbReference type="ARBA" id="ARBA00001947"/>
    </source>
</evidence>
<dbReference type="Pfam" id="PF05649">
    <property type="entry name" value="Peptidase_M13_N"/>
    <property type="match status" value="1"/>
</dbReference>
<dbReference type="Pfam" id="PF01431">
    <property type="entry name" value="Peptidase_M13"/>
    <property type="match status" value="1"/>
</dbReference>
<dbReference type="InterPro" id="IPR024079">
    <property type="entry name" value="MetalloPept_cat_dom_sf"/>
</dbReference>
<dbReference type="GO" id="GO:0005886">
    <property type="term" value="C:plasma membrane"/>
    <property type="evidence" value="ECO:0007669"/>
    <property type="project" value="TreeGrafter"/>
</dbReference>
<evidence type="ECO:0000259" key="9">
    <source>
        <dbReference type="Pfam" id="PF05649"/>
    </source>
</evidence>
<dbReference type="EMBL" id="UYRX01000455">
    <property type="protein sequence ID" value="VDK82469.1"/>
    <property type="molecule type" value="Genomic_DNA"/>
</dbReference>
<dbReference type="PANTHER" id="PTHR11733">
    <property type="entry name" value="ZINC METALLOPROTEASE FAMILY M13 NEPRILYSIN-RELATED"/>
    <property type="match status" value="1"/>
</dbReference>
<keyword evidence="5" id="KW-0378">Hydrolase</keyword>
<keyword evidence="7" id="KW-0482">Metalloprotease</keyword>
<protein>
    <recommendedName>
        <fullName evidence="12">Peptidase M13 C-terminal domain-containing protein</fullName>
    </recommendedName>
</protein>
<dbReference type="OrthoDB" id="6475849at2759"/>
<evidence type="ECO:0000256" key="6">
    <source>
        <dbReference type="ARBA" id="ARBA00022833"/>
    </source>
</evidence>
<dbReference type="AlphaFoldDB" id="A0A3P6TGJ3"/>
<evidence type="ECO:0000256" key="4">
    <source>
        <dbReference type="ARBA" id="ARBA00022723"/>
    </source>
</evidence>
<keyword evidence="6" id="KW-0862">Zinc</keyword>
<comment type="similarity">
    <text evidence="2">Belongs to the peptidase M13 family.</text>
</comment>
<dbReference type="Proteomes" id="UP000277928">
    <property type="component" value="Unassembled WGS sequence"/>
</dbReference>
<dbReference type="SUPFAM" id="SSF55486">
    <property type="entry name" value="Metalloproteases ('zincins'), catalytic domain"/>
    <property type="match status" value="1"/>
</dbReference>
<dbReference type="PROSITE" id="PS51885">
    <property type="entry name" value="NEPRILYSIN"/>
    <property type="match status" value="1"/>
</dbReference>
<keyword evidence="11" id="KW-1185">Reference proteome</keyword>
<dbReference type="PRINTS" id="PR00786">
    <property type="entry name" value="NEPRILYSIN"/>
</dbReference>
<dbReference type="InterPro" id="IPR008753">
    <property type="entry name" value="Peptidase_M13_N"/>
</dbReference>
<feature type="domain" description="Peptidase M13 N-terminal" evidence="9">
    <location>
        <begin position="13"/>
        <end position="363"/>
    </location>
</feature>
<keyword evidence="4" id="KW-0479">Metal-binding</keyword>
<dbReference type="GO" id="GO:0046872">
    <property type="term" value="F:metal ion binding"/>
    <property type="evidence" value="ECO:0007669"/>
    <property type="project" value="UniProtKB-KW"/>
</dbReference>
<feature type="domain" description="Peptidase M13 C-terminal" evidence="8">
    <location>
        <begin position="424"/>
        <end position="625"/>
    </location>
</feature>
<evidence type="ECO:0008006" key="12">
    <source>
        <dbReference type="Google" id="ProtNLM"/>
    </source>
</evidence>
<dbReference type="Gene3D" id="3.40.390.10">
    <property type="entry name" value="Collagenase (Catalytic Domain)"/>
    <property type="match status" value="1"/>
</dbReference>
<dbReference type="PANTHER" id="PTHR11733:SF239">
    <property type="entry name" value="NEPRILYSIN-11"/>
    <property type="match status" value="1"/>
</dbReference>
<evidence type="ECO:0000256" key="5">
    <source>
        <dbReference type="ARBA" id="ARBA00022801"/>
    </source>
</evidence>
<evidence type="ECO:0000256" key="7">
    <source>
        <dbReference type="ARBA" id="ARBA00023049"/>
    </source>
</evidence>
<dbReference type="InterPro" id="IPR018497">
    <property type="entry name" value="Peptidase_M13_C"/>
</dbReference>
<dbReference type="GO" id="GO:0004222">
    <property type="term" value="F:metalloendopeptidase activity"/>
    <property type="evidence" value="ECO:0007669"/>
    <property type="project" value="InterPro"/>
</dbReference>
<evidence type="ECO:0000256" key="3">
    <source>
        <dbReference type="ARBA" id="ARBA00022670"/>
    </source>
</evidence>
<name>A0A3P6TGJ3_LITSI</name>
<comment type="cofactor">
    <cofactor evidence="1">
        <name>Zn(2+)</name>
        <dbReference type="ChEBI" id="CHEBI:29105"/>
    </cofactor>
</comment>
<dbReference type="STRING" id="42156.A0A3P6TGJ3"/>
<dbReference type="InterPro" id="IPR042089">
    <property type="entry name" value="Peptidase_M13_dom_2"/>
</dbReference>
<keyword evidence="3" id="KW-0645">Protease</keyword>
<organism evidence="10 11">
    <name type="scientific">Litomosoides sigmodontis</name>
    <name type="common">Filarial nematode worm</name>
    <dbReference type="NCBI Taxonomy" id="42156"/>
    <lineage>
        <taxon>Eukaryota</taxon>
        <taxon>Metazoa</taxon>
        <taxon>Ecdysozoa</taxon>
        <taxon>Nematoda</taxon>
        <taxon>Chromadorea</taxon>
        <taxon>Rhabditida</taxon>
        <taxon>Spirurina</taxon>
        <taxon>Spiruromorpha</taxon>
        <taxon>Filarioidea</taxon>
        <taxon>Onchocercidae</taxon>
        <taxon>Litomosoides</taxon>
    </lineage>
</organism>
<gene>
    <name evidence="10" type="ORF">NLS_LOCUS5770</name>
</gene>
<dbReference type="OMA" id="NYIFWRT"/>